<evidence type="ECO:0000256" key="1">
    <source>
        <dbReference type="ARBA" id="ARBA00004184"/>
    </source>
</evidence>
<organism evidence="9 10">
    <name type="scientific">Stomoxys calcitrans</name>
    <name type="common">Stable fly</name>
    <name type="synonym">Conops calcitrans</name>
    <dbReference type="NCBI Taxonomy" id="35570"/>
    <lineage>
        <taxon>Eukaryota</taxon>
        <taxon>Metazoa</taxon>
        <taxon>Ecdysozoa</taxon>
        <taxon>Arthropoda</taxon>
        <taxon>Hexapoda</taxon>
        <taxon>Insecta</taxon>
        <taxon>Pterygota</taxon>
        <taxon>Neoptera</taxon>
        <taxon>Endopterygota</taxon>
        <taxon>Diptera</taxon>
        <taxon>Brachycera</taxon>
        <taxon>Muscomorpha</taxon>
        <taxon>Muscoidea</taxon>
        <taxon>Muscidae</taxon>
        <taxon>Stomoxys</taxon>
    </lineage>
</organism>
<accession>A0A1I8PLD3</accession>
<evidence type="ECO:0000256" key="3">
    <source>
        <dbReference type="ARBA" id="ARBA00022737"/>
    </source>
</evidence>
<sequence>MMSLLFRPDMDAGEVFVNFNQNITSLAVGTKSGYSLYSLGSVDNTLDKIYTCPTEEIFLIERLFESSLVAIVSQRAPRKLKVCHFKKQSEICNYSYSNSILAVKLNRERLIVCLEESLYIHNIQDMKVVHTIRDTPCNSTGLCALSSSSNHCYLAYPGSVNSGEVQIFDAINLHAKTMIPAHDSPLAALAFSPSGTEIATASERGTVIRVFSSLDGSKLFELRRGLKRCVSIASLSFSTCAEYLVSSSNTETIHIFRLDRSSTESNDTKPSSDDWMGYSFFRFLSKTVSSYLPTQVTDVFTQGRAFASVTLPEAGIRRMCAISKIQKQLRLLIASQDGYLYVYSVPSVEGAECQLIKKHDLRLDDCYAIDVRGVSAATGATAANTSPSSSAGASSSKDEAANAAAAKSSPSSNSYAATVKTDGQSSNASS</sequence>
<comment type="subcellular location">
    <subcellularLocation>
        <location evidence="1">Endomembrane system</location>
        <topology evidence="1">Peripheral membrane protein</topology>
    </subcellularLocation>
</comment>
<dbReference type="SMART" id="SM00320">
    <property type="entry name" value="WD40"/>
    <property type="match status" value="2"/>
</dbReference>
<dbReference type="EnsemblMetazoa" id="SCAU009163-RC">
    <property type="protein sequence ID" value="SCAU009163-PC"/>
    <property type="gene ID" value="SCAU009163"/>
</dbReference>
<evidence type="ECO:0000256" key="2">
    <source>
        <dbReference type="ARBA" id="ARBA00022574"/>
    </source>
</evidence>
<keyword evidence="2" id="KW-0853">WD repeat</keyword>
<dbReference type="FunFam" id="2.130.10.10:FF:000145">
    <property type="entry name" value="WD repeat domain phosphoinositide-interacting protein 2"/>
    <property type="match status" value="1"/>
</dbReference>
<feature type="compositionally biased region" description="Polar residues" evidence="8">
    <location>
        <begin position="421"/>
        <end position="430"/>
    </location>
</feature>
<dbReference type="GO" id="GO:0032266">
    <property type="term" value="F:phosphatidylinositol-3-phosphate binding"/>
    <property type="evidence" value="ECO:0007669"/>
    <property type="project" value="UniProtKB-ARBA"/>
</dbReference>
<proteinExistence type="inferred from homology"/>
<evidence type="ECO:0000313" key="9">
    <source>
        <dbReference type="EnsemblMetazoa" id="SCAU009163-PC"/>
    </source>
</evidence>
<dbReference type="GO" id="GO:0000407">
    <property type="term" value="C:phagophore assembly site"/>
    <property type="evidence" value="ECO:0007669"/>
    <property type="project" value="UniProtKB-ARBA"/>
</dbReference>
<keyword evidence="4" id="KW-0072">Autophagy</keyword>
<dbReference type="AlphaFoldDB" id="A0A1I8PLD3"/>
<dbReference type="InterPro" id="IPR001680">
    <property type="entry name" value="WD40_rpt"/>
</dbReference>
<dbReference type="GO" id="GO:0006950">
    <property type="term" value="P:response to stress"/>
    <property type="evidence" value="ECO:0007669"/>
    <property type="project" value="UniProtKB-ARBA"/>
</dbReference>
<dbReference type="OrthoDB" id="1667587at2759"/>
<keyword evidence="10" id="KW-1185">Reference proteome</keyword>
<feature type="region of interest" description="Disordered" evidence="8">
    <location>
        <begin position="380"/>
        <end position="430"/>
    </location>
</feature>
<evidence type="ECO:0000256" key="4">
    <source>
        <dbReference type="ARBA" id="ARBA00023006"/>
    </source>
</evidence>
<evidence type="ECO:0000256" key="6">
    <source>
        <dbReference type="ARBA" id="ARBA00023136"/>
    </source>
</evidence>
<evidence type="ECO:0000256" key="8">
    <source>
        <dbReference type="SAM" id="MobiDB-lite"/>
    </source>
</evidence>
<comment type="similarity">
    <text evidence="7">Belongs to the WD repeat PROPPIN family.</text>
</comment>
<dbReference type="InterPro" id="IPR015943">
    <property type="entry name" value="WD40/YVTN_repeat-like_dom_sf"/>
</dbReference>
<gene>
    <name evidence="9" type="primary">106089846</name>
</gene>
<evidence type="ECO:0000256" key="7">
    <source>
        <dbReference type="ARBA" id="ARBA00025740"/>
    </source>
</evidence>
<reference evidence="9" key="1">
    <citation type="submission" date="2020-05" db="UniProtKB">
        <authorList>
            <consortium name="EnsemblMetazoa"/>
        </authorList>
    </citation>
    <scope>IDENTIFICATION</scope>
    <source>
        <strain evidence="9">USDA</strain>
    </source>
</reference>
<dbReference type="Gene3D" id="2.130.10.10">
    <property type="entry name" value="YVTN repeat-like/Quinoprotein amine dehydrogenase"/>
    <property type="match status" value="1"/>
</dbReference>
<name>A0A1I8PLD3_STOCA</name>
<evidence type="ECO:0000313" key="10">
    <source>
        <dbReference type="Proteomes" id="UP000095300"/>
    </source>
</evidence>
<dbReference type="InterPro" id="IPR048720">
    <property type="entry name" value="PROPPIN"/>
</dbReference>
<keyword evidence="6" id="KW-0472">Membrane</keyword>
<protein>
    <submittedName>
        <fullName evidence="9">Uncharacterized protein</fullName>
    </submittedName>
</protein>
<dbReference type="GO" id="GO:0034497">
    <property type="term" value="P:protein localization to phagophore assembly site"/>
    <property type="evidence" value="ECO:0007669"/>
    <property type="project" value="UniProtKB-ARBA"/>
</dbReference>
<dbReference type="VEuPathDB" id="VectorBase:SCAU009163"/>
<dbReference type="Pfam" id="PF21032">
    <property type="entry name" value="PROPPIN"/>
    <property type="match status" value="1"/>
</dbReference>
<feature type="compositionally biased region" description="Low complexity" evidence="8">
    <location>
        <begin position="380"/>
        <end position="417"/>
    </location>
</feature>
<keyword evidence="3" id="KW-0677">Repeat</keyword>
<dbReference type="PANTHER" id="PTHR11227">
    <property type="entry name" value="WD-REPEAT PROTEIN INTERACTING WITH PHOSPHOINOSIDES WIPI -RELATED"/>
    <property type="match status" value="1"/>
</dbReference>
<dbReference type="Proteomes" id="UP000095300">
    <property type="component" value="Unassembled WGS sequence"/>
</dbReference>
<evidence type="ECO:0000256" key="5">
    <source>
        <dbReference type="ARBA" id="ARBA00023121"/>
    </source>
</evidence>
<dbReference type="SUPFAM" id="SSF50978">
    <property type="entry name" value="WD40 repeat-like"/>
    <property type="match status" value="1"/>
</dbReference>
<dbReference type="GO" id="GO:0012505">
    <property type="term" value="C:endomembrane system"/>
    <property type="evidence" value="ECO:0007669"/>
    <property type="project" value="UniProtKB-SubCell"/>
</dbReference>
<dbReference type="InterPro" id="IPR036322">
    <property type="entry name" value="WD40_repeat_dom_sf"/>
</dbReference>
<keyword evidence="5" id="KW-0446">Lipid-binding</keyword>